<reference evidence="1 2" key="1">
    <citation type="submission" date="2016-03" db="EMBL/GenBank/DDBJ databases">
        <title>Fine-scale spatial genetic structure of a fungal parasite of coffee scale insects.</title>
        <authorList>
            <person name="Jackson D."/>
            <person name="Zemenick K.A."/>
            <person name="Malloure B."/>
            <person name="Quandt C.A."/>
            <person name="James T.Y."/>
        </authorList>
    </citation>
    <scope>NUCLEOTIDE SEQUENCE [LARGE SCALE GENOMIC DNA]</scope>
    <source>
        <strain evidence="1 2">UM487</strain>
    </source>
</reference>
<organism evidence="1 2">
    <name type="scientific">Cordyceps confragosa</name>
    <name type="common">Lecanicillium lecanii</name>
    <dbReference type="NCBI Taxonomy" id="2714763"/>
    <lineage>
        <taxon>Eukaryota</taxon>
        <taxon>Fungi</taxon>
        <taxon>Dikarya</taxon>
        <taxon>Ascomycota</taxon>
        <taxon>Pezizomycotina</taxon>
        <taxon>Sordariomycetes</taxon>
        <taxon>Hypocreomycetidae</taxon>
        <taxon>Hypocreales</taxon>
        <taxon>Cordycipitaceae</taxon>
        <taxon>Akanthomyces</taxon>
    </lineage>
</organism>
<dbReference type="OrthoDB" id="4870822at2759"/>
<dbReference type="OMA" id="IMIARVY"/>
<gene>
    <name evidence="1" type="ORF">LLEC1_07701</name>
</gene>
<proteinExistence type="predicted"/>
<protein>
    <submittedName>
        <fullName evidence="1">Uncharacterized protein</fullName>
    </submittedName>
</protein>
<comment type="caution">
    <text evidence="1">The sequence shown here is derived from an EMBL/GenBank/DDBJ whole genome shotgun (WGS) entry which is preliminary data.</text>
</comment>
<dbReference type="AlphaFoldDB" id="A0A179IF39"/>
<evidence type="ECO:0000313" key="2">
    <source>
        <dbReference type="Proteomes" id="UP000243081"/>
    </source>
</evidence>
<name>A0A179IF39_CORDF</name>
<keyword evidence="2" id="KW-1185">Reference proteome</keyword>
<accession>A0A179IF39</accession>
<dbReference type="EMBL" id="LUKN01001465">
    <property type="protein sequence ID" value="OAR00903.1"/>
    <property type="molecule type" value="Genomic_DNA"/>
</dbReference>
<sequence length="81" mass="9471">MTVSLKRSRLRRPSLAPSARIMIARVYMDSLEVSSEEECDVAATAGKPLEEDDGYERALRERRRRCFTRLCVEQLYRFEEA</sequence>
<evidence type="ECO:0000313" key="1">
    <source>
        <dbReference type="EMBL" id="OAR00903.1"/>
    </source>
</evidence>
<dbReference type="Proteomes" id="UP000243081">
    <property type="component" value="Unassembled WGS sequence"/>
</dbReference>